<dbReference type="Gene3D" id="1.20.1260.30">
    <property type="match status" value="1"/>
</dbReference>
<sequence length="656" mass="73944">MSNLGNFVWGIADQLRGVYRPSQYGNVILPMTILRRLDCVLEPTRDQVRALAEAETRPEILDVKVRKQFGLNFHNTSDYDLARLKKDPDGLRNNLVDYISKFSANIDVFERFKFENEIATLEENNRLYIVVSQFADIDLHPDVVSNAEMGDLFEELIRKFAEASNETAGEHFTPRDAIRLAVDLVFAEDSDALTDKGVVRSVYDPTAGTGGMLSVADEHLKTRNPDARLNLYGQEINDQSYAICKSDMIAKGQNATNIKRGDTLADDLFAGQTFDYCLSNPPYGVDWKASEDAVKQEYDHGGAYSRFPGGLPPISDGQMLFLQHLATKMRPVGDGGGRAAIVLNGSPLFSGGAESGPSEIRRWLLENDLVEAIVALPTNMFYNTGIATYIWLLDNTKQPERVGKVQLIDGTGLYSKMRKSLGSKNRELTDDGRETILRLYDEMADDDHQSKTLTNDEFGYWTITVERPLRLNFTCTEERIDRALAAKALTKHVDHTRLRDALEDVGSKVYFNREEFLKVLYSSLRKHEIDLKTPQRKTLWLALGEHDDDADICYDKNGDPEPNPALRDTENVPFTYGGNAEGADGRDATVESYFDAEVLPHVPEAWIHLTKTKVGYEIPFTRLFYKYQPPRTLEAIDADLEARIARVLELLREVES</sequence>
<reference evidence="10 11" key="1">
    <citation type="submission" date="2024-02" db="EMBL/GenBank/DDBJ databases">
        <title>Full genome sequence of Nocardioides kribbensis.</title>
        <authorList>
            <person name="Poletto B.L."/>
            <person name="Silva G."/>
            <person name="Galante D."/>
            <person name="Campos K.R."/>
            <person name="Santos M.B.N."/>
            <person name="Sacchi C.T."/>
        </authorList>
    </citation>
    <scope>NUCLEOTIDE SEQUENCE [LARGE SCALE GENOMIC DNA]</scope>
    <source>
        <strain evidence="10 11">O4R</strain>
    </source>
</reference>
<dbReference type="PRINTS" id="PR00507">
    <property type="entry name" value="N12N6MTFRASE"/>
</dbReference>
<feature type="domain" description="N6 adenine-specific DNA methyltransferase N-terminal" evidence="9">
    <location>
        <begin position="4"/>
        <end position="134"/>
    </location>
</feature>
<evidence type="ECO:0000256" key="7">
    <source>
        <dbReference type="ARBA" id="ARBA00047942"/>
    </source>
</evidence>
<dbReference type="RefSeq" id="WP_349805369.1">
    <property type="nucleotide sequence ID" value="NZ_JBEGDP010000025.1"/>
</dbReference>
<dbReference type="InterPro" id="IPR029063">
    <property type="entry name" value="SAM-dependent_MTases_sf"/>
</dbReference>
<evidence type="ECO:0000256" key="3">
    <source>
        <dbReference type="ARBA" id="ARBA00022603"/>
    </source>
</evidence>
<evidence type="ECO:0000259" key="8">
    <source>
        <dbReference type="Pfam" id="PF02384"/>
    </source>
</evidence>
<organism evidence="10 11">
    <name type="scientific">Nocardioides kribbensis</name>
    <dbReference type="NCBI Taxonomy" id="305517"/>
    <lineage>
        <taxon>Bacteria</taxon>
        <taxon>Bacillati</taxon>
        <taxon>Actinomycetota</taxon>
        <taxon>Actinomycetes</taxon>
        <taxon>Propionibacteriales</taxon>
        <taxon>Nocardioidaceae</taxon>
        <taxon>Nocardioides</taxon>
    </lineage>
</organism>
<comment type="similarity">
    <text evidence="1">Belongs to the N(4)/N(6)-methyltransferase family.</text>
</comment>
<keyword evidence="4 10" id="KW-0808">Transferase</keyword>
<dbReference type="Pfam" id="PF02384">
    <property type="entry name" value="N6_Mtase"/>
    <property type="match status" value="1"/>
</dbReference>
<evidence type="ECO:0000256" key="5">
    <source>
        <dbReference type="ARBA" id="ARBA00022691"/>
    </source>
</evidence>
<dbReference type="EC" id="2.1.1.72" evidence="2"/>
<evidence type="ECO:0000256" key="2">
    <source>
        <dbReference type="ARBA" id="ARBA00011900"/>
    </source>
</evidence>
<comment type="caution">
    <text evidence="10">The sequence shown here is derived from an EMBL/GenBank/DDBJ whole genome shotgun (WGS) entry which is preliminary data.</text>
</comment>
<dbReference type="InterPro" id="IPR022749">
    <property type="entry name" value="D12N6_MeTrfase_N"/>
</dbReference>
<dbReference type="InterPro" id="IPR002052">
    <property type="entry name" value="DNA_methylase_N6_adenine_CS"/>
</dbReference>
<dbReference type="PANTHER" id="PTHR42933">
    <property type="entry name" value="SLR6095 PROTEIN"/>
    <property type="match status" value="1"/>
</dbReference>
<keyword evidence="3 10" id="KW-0489">Methyltransferase</keyword>
<proteinExistence type="inferred from homology"/>
<dbReference type="Pfam" id="PF12161">
    <property type="entry name" value="HsdM_N"/>
    <property type="match status" value="1"/>
</dbReference>
<keyword evidence="11" id="KW-1185">Reference proteome</keyword>
<evidence type="ECO:0000256" key="1">
    <source>
        <dbReference type="ARBA" id="ARBA00006594"/>
    </source>
</evidence>
<dbReference type="Gene3D" id="3.40.50.150">
    <property type="entry name" value="Vaccinia Virus protein VP39"/>
    <property type="match status" value="1"/>
</dbReference>
<dbReference type="PANTHER" id="PTHR42933:SF3">
    <property type="entry name" value="TYPE I RESTRICTION ENZYME MJAVIII METHYLASE SUBUNIT"/>
    <property type="match status" value="1"/>
</dbReference>
<dbReference type="InterPro" id="IPR003356">
    <property type="entry name" value="DNA_methylase_A-5"/>
</dbReference>
<dbReference type="GO" id="GO:0008168">
    <property type="term" value="F:methyltransferase activity"/>
    <property type="evidence" value="ECO:0007669"/>
    <property type="project" value="UniProtKB-KW"/>
</dbReference>
<gene>
    <name evidence="10" type="ORF">V6R90_17025</name>
</gene>
<dbReference type="EMBL" id="JBEGDP010000025">
    <property type="protein sequence ID" value="MEQ7848984.1"/>
    <property type="molecule type" value="Genomic_DNA"/>
</dbReference>
<evidence type="ECO:0000256" key="6">
    <source>
        <dbReference type="ARBA" id="ARBA00022747"/>
    </source>
</evidence>
<accession>A0ABV1P2L0</accession>
<dbReference type="PROSITE" id="PS00092">
    <property type="entry name" value="N6_MTASE"/>
    <property type="match status" value="1"/>
</dbReference>
<comment type="catalytic activity">
    <reaction evidence="7">
        <text>a 2'-deoxyadenosine in DNA + S-adenosyl-L-methionine = an N(6)-methyl-2'-deoxyadenosine in DNA + S-adenosyl-L-homocysteine + H(+)</text>
        <dbReference type="Rhea" id="RHEA:15197"/>
        <dbReference type="Rhea" id="RHEA-COMP:12418"/>
        <dbReference type="Rhea" id="RHEA-COMP:12419"/>
        <dbReference type="ChEBI" id="CHEBI:15378"/>
        <dbReference type="ChEBI" id="CHEBI:57856"/>
        <dbReference type="ChEBI" id="CHEBI:59789"/>
        <dbReference type="ChEBI" id="CHEBI:90615"/>
        <dbReference type="ChEBI" id="CHEBI:90616"/>
        <dbReference type="EC" id="2.1.1.72"/>
    </reaction>
</comment>
<name>A0ABV1P2L0_9ACTN</name>
<keyword evidence="5" id="KW-0949">S-adenosyl-L-methionine</keyword>
<protein>
    <recommendedName>
        <fullName evidence="2">site-specific DNA-methyltransferase (adenine-specific)</fullName>
        <ecNumber evidence="2">2.1.1.72</ecNumber>
    </recommendedName>
</protein>
<keyword evidence="6" id="KW-0680">Restriction system</keyword>
<feature type="domain" description="DNA methylase adenine-specific" evidence="8">
    <location>
        <begin position="148"/>
        <end position="457"/>
    </location>
</feature>
<dbReference type="SUPFAM" id="SSF53335">
    <property type="entry name" value="S-adenosyl-L-methionine-dependent methyltransferases"/>
    <property type="match status" value="1"/>
</dbReference>
<evidence type="ECO:0000259" key="9">
    <source>
        <dbReference type="Pfam" id="PF12161"/>
    </source>
</evidence>
<evidence type="ECO:0000313" key="11">
    <source>
        <dbReference type="Proteomes" id="UP001482520"/>
    </source>
</evidence>
<dbReference type="InterPro" id="IPR051537">
    <property type="entry name" value="DNA_Adenine_Mtase"/>
</dbReference>
<dbReference type="GO" id="GO:0032259">
    <property type="term" value="P:methylation"/>
    <property type="evidence" value="ECO:0007669"/>
    <property type="project" value="UniProtKB-KW"/>
</dbReference>
<evidence type="ECO:0000256" key="4">
    <source>
        <dbReference type="ARBA" id="ARBA00022679"/>
    </source>
</evidence>
<evidence type="ECO:0000313" key="10">
    <source>
        <dbReference type="EMBL" id="MEQ7848984.1"/>
    </source>
</evidence>
<dbReference type="Proteomes" id="UP001482520">
    <property type="component" value="Unassembled WGS sequence"/>
</dbReference>
<dbReference type="InterPro" id="IPR038333">
    <property type="entry name" value="T1MK-like_N_sf"/>
</dbReference>